<feature type="transmembrane region" description="Helical" evidence="8">
    <location>
        <begin position="69"/>
        <end position="94"/>
    </location>
</feature>
<comment type="caution">
    <text evidence="10">The sequence shown here is derived from an EMBL/GenBank/DDBJ whole genome shotgun (WGS) entry which is preliminary data.</text>
</comment>
<feature type="transmembrane region" description="Helical" evidence="8">
    <location>
        <begin position="100"/>
        <end position="121"/>
    </location>
</feature>
<comment type="catalytic activity">
    <reaction evidence="7">
        <text>2 GTP = 3',3'-c-di-GMP + 2 diphosphate</text>
        <dbReference type="Rhea" id="RHEA:24898"/>
        <dbReference type="ChEBI" id="CHEBI:33019"/>
        <dbReference type="ChEBI" id="CHEBI:37565"/>
        <dbReference type="ChEBI" id="CHEBI:58805"/>
        <dbReference type="EC" id="2.7.7.65"/>
    </reaction>
</comment>
<evidence type="ECO:0000256" key="1">
    <source>
        <dbReference type="ARBA" id="ARBA00004651"/>
    </source>
</evidence>
<dbReference type="CDD" id="cd01949">
    <property type="entry name" value="GGDEF"/>
    <property type="match status" value="1"/>
</dbReference>
<keyword evidence="3" id="KW-1003">Cell membrane</keyword>
<dbReference type="PATRIC" id="fig|472175.3.peg.1514"/>
<dbReference type="SMART" id="SM00267">
    <property type="entry name" value="GGDEF"/>
    <property type="match status" value="1"/>
</dbReference>
<dbReference type="OrthoDB" id="9812260at2"/>
<evidence type="ECO:0000256" key="8">
    <source>
        <dbReference type="SAM" id="Phobius"/>
    </source>
</evidence>
<dbReference type="InterPro" id="IPR050469">
    <property type="entry name" value="Diguanylate_Cyclase"/>
</dbReference>
<evidence type="ECO:0000256" key="6">
    <source>
        <dbReference type="ARBA" id="ARBA00023136"/>
    </source>
</evidence>
<evidence type="ECO:0000313" key="10">
    <source>
        <dbReference type="EMBL" id="KFB10467.1"/>
    </source>
</evidence>
<dbReference type="InterPro" id="IPR029787">
    <property type="entry name" value="Nucleotide_cyclase"/>
</dbReference>
<dbReference type="AlphaFoldDB" id="A0A084UBY1"/>
<keyword evidence="6 8" id="KW-0472">Membrane</keyword>
<evidence type="ECO:0000256" key="5">
    <source>
        <dbReference type="ARBA" id="ARBA00022989"/>
    </source>
</evidence>
<evidence type="ECO:0000256" key="3">
    <source>
        <dbReference type="ARBA" id="ARBA00022475"/>
    </source>
</evidence>
<keyword evidence="11" id="KW-1185">Reference proteome</keyword>
<dbReference type="InterPro" id="IPR043128">
    <property type="entry name" value="Rev_trsase/Diguanyl_cyclase"/>
</dbReference>
<evidence type="ECO:0000256" key="4">
    <source>
        <dbReference type="ARBA" id="ARBA00022692"/>
    </source>
</evidence>
<accession>A0A084UBY1</accession>
<dbReference type="SUPFAM" id="SSF55073">
    <property type="entry name" value="Nucleotide cyclase"/>
    <property type="match status" value="1"/>
</dbReference>
<evidence type="ECO:0000256" key="7">
    <source>
        <dbReference type="ARBA" id="ARBA00034247"/>
    </source>
</evidence>
<dbReference type="GO" id="GO:0052621">
    <property type="term" value="F:diguanylate cyclase activity"/>
    <property type="evidence" value="ECO:0007669"/>
    <property type="project" value="UniProtKB-EC"/>
</dbReference>
<dbReference type="PROSITE" id="PS50887">
    <property type="entry name" value="GGDEF"/>
    <property type="match status" value="1"/>
</dbReference>
<dbReference type="PANTHER" id="PTHR45138">
    <property type="entry name" value="REGULATORY COMPONENTS OF SENSORY TRANSDUCTION SYSTEM"/>
    <property type="match status" value="1"/>
</dbReference>
<dbReference type="EC" id="2.7.7.65" evidence="2"/>
<dbReference type="InterPro" id="IPR000160">
    <property type="entry name" value="GGDEF_dom"/>
</dbReference>
<evidence type="ECO:0000259" key="9">
    <source>
        <dbReference type="PROSITE" id="PS50887"/>
    </source>
</evidence>
<dbReference type="GO" id="GO:0000155">
    <property type="term" value="F:phosphorelay sensor kinase activity"/>
    <property type="evidence" value="ECO:0007669"/>
    <property type="project" value="InterPro"/>
</dbReference>
<dbReference type="Pfam" id="PF00990">
    <property type="entry name" value="GGDEF"/>
    <property type="match status" value="1"/>
</dbReference>
<keyword evidence="5 8" id="KW-1133">Transmembrane helix</keyword>
<dbReference type="STRING" id="472175.EL18_01502"/>
<dbReference type="Pfam" id="PF07694">
    <property type="entry name" value="5TM-5TMR_LYT"/>
    <property type="match status" value="1"/>
</dbReference>
<dbReference type="FunFam" id="3.30.70.270:FF:000001">
    <property type="entry name" value="Diguanylate cyclase domain protein"/>
    <property type="match status" value="1"/>
</dbReference>
<feature type="domain" description="GGDEF" evidence="9">
    <location>
        <begin position="227"/>
        <end position="360"/>
    </location>
</feature>
<proteinExistence type="predicted"/>
<dbReference type="GO" id="GO:0071555">
    <property type="term" value="P:cell wall organization"/>
    <property type="evidence" value="ECO:0007669"/>
    <property type="project" value="InterPro"/>
</dbReference>
<reference evidence="10 11" key="1">
    <citation type="submission" date="2014-05" db="EMBL/GenBank/DDBJ databases">
        <title>Draft Genome Sequence of Nitratireductor basaltis Strain UMTGB225, A Marine Bacterium Isolated from Green Barrel Tunicate.</title>
        <authorList>
            <person name="Gan H.Y."/>
        </authorList>
    </citation>
    <scope>NUCLEOTIDE SEQUENCE [LARGE SCALE GENOMIC DNA]</scope>
    <source>
        <strain evidence="10 11">UMTGB225</strain>
    </source>
</reference>
<evidence type="ECO:0000313" key="11">
    <source>
        <dbReference type="Proteomes" id="UP000053675"/>
    </source>
</evidence>
<organism evidence="10 11">
    <name type="scientific">Nitratireductor basaltis</name>
    <dbReference type="NCBI Taxonomy" id="472175"/>
    <lineage>
        <taxon>Bacteria</taxon>
        <taxon>Pseudomonadati</taxon>
        <taxon>Pseudomonadota</taxon>
        <taxon>Alphaproteobacteria</taxon>
        <taxon>Hyphomicrobiales</taxon>
        <taxon>Phyllobacteriaceae</taxon>
        <taxon>Nitratireductor</taxon>
    </lineage>
</organism>
<dbReference type="PANTHER" id="PTHR45138:SF9">
    <property type="entry name" value="DIGUANYLATE CYCLASE DGCM-RELATED"/>
    <property type="match status" value="1"/>
</dbReference>
<dbReference type="EMBL" id="JMQM01000001">
    <property type="protein sequence ID" value="KFB10467.1"/>
    <property type="molecule type" value="Genomic_DNA"/>
</dbReference>
<dbReference type="RefSeq" id="WP_036481331.1">
    <property type="nucleotide sequence ID" value="NZ_JMQM01000001.1"/>
</dbReference>
<name>A0A084UBY1_9HYPH</name>
<feature type="transmembrane region" description="Helical" evidence="8">
    <location>
        <begin position="163"/>
        <end position="183"/>
    </location>
</feature>
<feature type="transmembrane region" description="Helical" evidence="8">
    <location>
        <begin position="35"/>
        <end position="57"/>
    </location>
</feature>
<evidence type="ECO:0000256" key="2">
    <source>
        <dbReference type="ARBA" id="ARBA00012528"/>
    </source>
</evidence>
<feature type="transmembrane region" description="Helical" evidence="8">
    <location>
        <begin position="133"/>
        <end position="151"/>
    </location>
</feature>
<sequence length="383" mass="40671">MDAMTIATGFLRSLGLAALVGMSFGALLRLELRGVKLGLASGALFGFAAVAAMADPIRFQEGVIFDARTVLIVLSAPMGGPIATVVGTALAAAYRAWLGGVGATAGVSGLVLAGLVSLIYYWRWRTARMIREFGILGFAGGVTIFTIFLMPRPQAMAAFETMAFPYILTTTLGTILVGIFLTAEKRRHDFARALKHASETDALTKVFNRRKLDRLANKLENRAAMQQDYAVIMFDIDHFKRVNDTYGHAAGDAVLTRVAEIVSARTRNMDQVVRYGGEEIAVILPDTNEKGAATVAQQILKTIAGTKVDWDGADIAVTVSAGVAASSSHGPGLVDVVAAADQAMYAAKRDGRNRVQTATTMRRLEVGATPGLQATAAETEKAS</sequence>
<dbReference type="eggNOG" id="COG3706">
    <property type="taxonomic scope" value="Bacteria"/>
</dbReference>
<protein>
    <recommendedName>
        <fullName evidence="2">diguanylate cyclase</fullName>
        <ecNumber evidence="2">2.7.7.65</ecNumber>
    </recommendedName>
</protein>
<dbReference type="InterPro" id="IPR011620">
    <property type="entry name" value="Sig_transdc_His_kinase_LytS_TM"/>
</dbReference>
<dbReference type="GO" id="GO:0005886">
    <property type="term" value="C:plasma membrane"/>
    <property type="evidence" value="ECO:0007669"/>
    <property type="project" value="UniProtKB-SubCell"/>
</dbReference>
<dbReference type="Proteomes" id="UP000053675">
    <property type="component" value="Unassembled WGS sequence"/>
</dbReference>
<dbReference type="NCBIfam" id="TIGR00254">
    <property type="entry name" value="GGDEF"/>
    <property type="match status" value="1"/>
</dbReference>
<gene>
    <name evidence="10" type="ORF">EL18_01502</name>
</gene>
<comment type="subcellular location">
    <subcellularLocation>
        <location evidence="1">Cell membrane</location>
        <topology evidence="1">Multi-pass membrane protein</topology>
    </subcellularLocation>
</comment>
<dbReference type="Gene3D" id="3.30.70.270">
    <property type="match status" value="1"/>
</dbReference>
<keyword evidence="4 8" id="KW-0812">Transmembrane</keyword>